<dbReference type="EMBL" id="LAZR01005515">
    <property type="protein sequence ID" value="KKM99286.1"/>
    <property type="molecule type" value="Genomic_DNA"/>
</dbReference>
<organism evidence="1">
    <name type="scientific">marine sediment metagenome</name>
    <dbReference type="NCBI Taxonomy" id="412755"/>
    <lineage>
        <taxon>unclassified sequences</taxon>
        <taxon>metagenomes</taxon>
        <taxon>ecological metagenomes</taxon>
    </lineage>
</organism>
<accession>A0A0F9MJA0</accession>
<reference evidence="1" key="1">
    <citation type="journal article" date="2015" name="Nature">
        <title>Complex archaea that bridge the gap between prokaryotes and eukaryotes.</title>
        <authorList>
            <person name="Spang A."/>
            <person name="Saw J.H."/>
            <person name="Jorgensen S.L."/>
            <person name="Zaremba-Niedzwiedzka K."/>
            <person name="Martijn J."/>
            <person name="Lind A.E."/>
            <person name="van Eijk R."/>
            <person name="Schleper C."/>
            <person name="Guy L."/>
            <person name="Ettema T.J."/>
        </authorList>
    </citation>
    <scope>NUCLEOTIDE SEQUENCE</scope>
</reference>
<protein>
    <submittedName>
        <fullName evidence="1">Uncharacterized protein</fullName>
    </submittedName>
</protein>
<feature type="non-terminal residue" evidence="1">
    <location>
        <position position="1"/>
    </location>
</feature>
<dbReference type="AlphaFoldDB" id="A0A0F9MJA0"/>
<sequence>PGESKTIIWKVKNTGTGFLNDCVFEGFGDYLSWVSYGETKNLAAGEEYDFIFDLNIPENVGFGSYELGVVLNCKEASNLTKFNVEIIEKKFLFKVIKSTELVKFLIYDHYNVFLPLLQSDLSFNYEKLANHAKKFYDKINTLYLKYKKKTTKHKSLMENMNRWSKLINQRQSSKIKVVYNNSGSILNSSVIQGNFLVTGDLSFYDSDNLCEAYYLSAILNSNVMTTNVKIMKSSRHIFKIPLDIPIKKFNEKSQNHCKLAELGKNGQETAKSTVLALLEKNKNNLSKFKIQNILRKKLARILTQIDEILLKELRSS</sequence>
<name>A0A0F9MJA0_9ZZZZ</name>
<gene>
    <name evidence="1" type="ORF">LCGC14_1149450</name>
</gene>
<evidence type="ECO:0000313" key="1">
    <source>
        <dbReference type="EMBL" id="KKM99286.1"/>
    </source>
</evidence>
<comment type="caution">
    <text evidence="1">The sequence shown here is derived from an EMBL/GenBank/DDBJ whole genome shotgun (WGS) entry which is preliminary data.</text>
</comment>
<proteinExistence type="predicted"/>